<keyword evidence="7 12" id="KW-1133">Transmembrane helix</keyword>
<evidence type="ECO:0000313" key="13">
    <source>
        <dbReference type="EnsemblMetazoa" id="XP_003382993.1"/>
    </source>
</evidence>
<feature type="transmembrane region" description="Helical" evidence="12">
    <location>
        <begin position="16"/>
        <end position="37"/>
    </location>
</feature>
<comment type="similarity">
    <text evidence="2 11">Belongs to the mitochondrial carrier (TC 2.A.29) family.</text>
</comment>
<proteinExistence type="inferred from homology"/>
<dbReference type="FunFam" id="1.50.40.10:FF:000018">
    <property type="entry name" value="S-adenosylmethionine mitochondrial carrier protein-like"/>
    <property type="match status" value="1"/>
</dbReference>
<dbReference type="RefSeq" id="XP_003382993.1">
    <property type="nucleotide sequence ID" value="XM_003382945.2"/>
</dbReference>
<feature type="repeat" description="Solcar" evidence="10">
    <location>
        <begin position="14"/>
        <end position="87"/>
    </location>
</feature>
<dbReference type="InterPro" id="IPR018108">
    <property type="entry name" value="MCP_transmembrane"/>
</dbReference>
<dbReference type="Pfam" id="PF00153">
    <property type="entry name" value="Mito_carr"/>
    <property type="match status" value="3"/>
</dbReference>
<keyword evidence="3 11" id="KW-0813">Transport</keyword>
<evidence type="ECO:0000256" key="12">
    <source>
        <dbReference type="SAM" id="Phobius"/>
    </source>
</evidence>
<dbReference type="GO" id="GO:0005743">
    <property type="term" value="C:mitochondrial inner membrane"/>
    <property type="evidence" value="ECO:0007669"/>
    <property type="project" value="UniProtKB-SubCell"/>
</dbReference>
<evidence type="ECO:0000256" key="10">
    <source>
        <dbReference type="PROSITE-ProRule" id="PRU00282"/>
    </source>
</evidence>
<reference evidence="14" key="1">
    <citation type="journal article" date="2010" name="Nature">
        <title>The Amphimedon queenslandica genome and the evolution of animal complexity.</title>
        <authorList>
            <person name="Srivastava M."/>
            <person name="Simakov O."/>
            <person name="Chapman J."/>
            <person name="Fahey B."/>
            <person name="Gauthier M.E."/>
            <person name="Mitros T."/>
            <person name="Richards G.S."/>
            <person name="Conaco C."/>
            <person name="Dacre M."/>
            <person name="Hellsten U."/>
            <person name="Larroux C."/>
            <person name="Putnam N.H."/>
            <person name="Stanke M."/>
            <person name="Adamska M."/>
            <person name="Darling A."/>
            <person name="Degnan S.M."/>
            <person name="Oakley T.H."/>
            <person name="Plachetzki D.C."/>
            <person name="Zhai Y."/>
            <person name="Adamski M."/>
            <person name="Calcino A."/>
            <person name="Cummins S.F."/>
            <person name="Goodstein D.M."/>
            <person name="Harris C."/>
            <person name="Jackson D.J."/>
            <person name="Leys S.P."/>
            <person name="Shu S."/>
            <person name="Woodcroft B.J."/>
            <person name="Vervoort M."/>
            <person name="Kosik K.S."/>
            <person name="Manning G."/>
            <person name="Degnan B.M."/>
            <person name="Rokhsar D.S."/>
        </authorList>
    </citation>
    <scope>NUCLEOTIDE SEQUENCE [LARGE SCALE GENOMIC DNA]</scope>
</reference>
<feature type="repeat" description="Solcar" evidence="10">
    <location>
        <begin position="96"/>
        <end position="178"/>
    </location>
</feature>
<dbReference type="EnsemblMetazoa" id="XM_003382945.2">
    <property type="protein sequence ID" value="XP_003382993.1"/>
    <property type="gene ID" value="LOC100632606"/>
</dbReference>
<reference evidence="13" key="2">
    <citation type="submission" date="2024-06" db="UniProtKB">
        <authorList>
            <consortium name="EnsemblMetazoa"/>
        </authorList>
    </citation>
    <scope>IDENTIFICATION</scope>
</reference>
<dbReference type="AlphaFoldDB" id="A0AAN0I984"/>
<evidence type="ECO:0000256" key="1">
    <source>
        <dbReference type="ARBA" id="ARBA00004448"/>
    </source>
</evidence>
<sequence length="287" mass="31594">MKMATEAKAGDVFNQFLLPLMSGGIAGTTGDIVLFPLDTIKTRLQSKRGFLASGGFRNIYSGILPAAVSSAPSAATFFCTYEIVKHFSSRYLGLSQSPFVHMAAASIGEMVSLLVRVPFEIVKQRMQTNKMLKSSQIIRQTLATEGILGLYRGYWSTVIRDVPFSFIQYPLWEYFKHCWSVSQESPVLPWQGAVCGALAGSVAASVTTPLDVAKTRIMLAKKDSKEVSISIYRLVLSIGREEGIRGLFAGFTPRVTWIGIGGFVFLGAYEKSKYILYHWYNGPPKAS</sequence>
<evidence type="ECO:0008006" key="15">
    <source>
        <dbReference type="Google" id="ProtNLM"/>
    </source>
</evidence>
<keyword evidence="14" id="KW-1185">Reference proteome</keyword>
<evidence type="ECO:0000256" key="4">
    <source>
        <dbReference type="ARBA" id="ARBA00022692"/>
    </source>
</evidence>
<dbReference type="InterPro" id="IPR023395">
    <property type="entry name" value="MCP_dom_sf"/>
</dbReference>
<keyword evidence="5" id="KW-0677">Repeat</keyword>
<dbReference type="Gene3D" id="1.50.40.10">
    <property type="entry name" value="Mitochondrial carrier domain"/>
    <property type="match status" value="2"/>
</dbReference>
<evidence type="ECO:0000256" key="3">
    <source>
        <dbReference type="ARBA" id="ARBA00022448"/>
    </source>
</evidence>
<dbReference type="Proteomes" id="UP000007879">
    <property type="component" value="Unassembled WGS sequence"/>
</dbReference>
<keyword evidence="6" id="KW-0999">Mitochondrion inner membrane</keyword>
<name>A0AAN0I984_AMPQE</name>
<accession>A0AAN0I984</accession>
<dbReference type="SUPFAM" id="SSF103506">
    <property type="entry name" value="Mitochondrial carrier"/>
    <property type="match status" value="1"/>
</dbReference>
<dbReference type="PROSITE" id="PS50920">
    <property type="entry name" value="SOLCAR"/>
    <property type="match status" value="3"/>
</dbReference>
<evidence type="ECO:0000256" key="5">
    <source>
        <dbReference type="ARBA" id="ARBA00022737"/>
    </source>
</evidence>
<keyword evidence="4 10" id="KW-0812">Transmembrane</keyword>
<keyword evidence="8" id="KW-0496">Mitochondrion</keyword>
<organism evidence="13 14">
    <name type="scientific">Amphimedon queenslandica</name>
    <name type="common">Sponge</name>
    <dbReference type="NCBI Taxonomy" id="400682"/>
    <lineage>
        <taxon>Eukaryota</taxon>
        <taxon>Metazoa</taxon>
        <taxon>Porifera</taxon>
        <taxon>Demospongiae</taxon>
        <taxon>Heteroscleromorpha</taxon>
        <taxon>Haplosclerida</taxon>
        <taxon>Niphatidae</taxon>
        <taxon>Amphimedon</taxon>
    </lineage>
</organism>
<dbReference type="PANTHER" id="PTHR45667">
    <property type="entry name" value="S-ADENOSYLMETHIONINE MITOCHONDRIAL CARRIER PROTEIN"/>
    <property type="match status" value="1"/>
</dbReference>
<feature type="transmembrane region" description="Helical" evidence="12">
    <location>
        <begin position="58"/>
        <end position="78"/>
    </location>
</feature>
<evidence type="ECO:0000256" key="9">
    <source>
        <dbReference type="ARBA" id="ARBA00023136"/>
    </source>
</evidence>
<comment type="subcellular location">
    <subcellularLocation>
        <location evidence="1">Mitochondrion inner membrane</location>
        <topology evidence="1">Multi-pass membrane protein</topology>
    </subcellularLocation>
</comment>
<keyword evidence="9 10" id="KW-0472">Membrane</keyword>
<feature type="transmembrane region" description="Helical" evidence="12">
    <location>
        <begin position="98"/>
        <end position="119"/>
    </location>
</feature>
<evidence type="ECO:0000256" key="7">
    <source>
        <dbReference type="ARBA" id="ARBA00022989"/>
    </source>
</evidence>
<evidence type="ECO:0000256" key="11">
    <source>
        <dbReference type="RuleBase" id="RU000488"/>
    </source>
</evidence>
<dbReference type="InterPro" id="IPR002067">
    <property type="entry name" value="MCP"/>
</dbReference>
<evidence type="ECO:0000256" key="8">
    <source>
        <dbReference type="ARBA" id="ARBA00023128"/>
    </source>
</evidence>
<dbReference type="PRINTS" id="PR00926">
    <property type="entry name" value="MITOCARRIER"/>
</dbReference>
<feature type="repeat" description="Solcar" evidence="10">
    <location>
        <begin position="187"/>
        <end position="275"/>
    </location>
</feature>
<dbReference type="GeneID" id="100632606"/>
<evidence type="ECO:0000313" key="14">
    <source>
        <dbReference type="Proteomes" id="UP000007879"/>
    </source>
</evidence>
<dbReference type="KEGG" id="aqu:100632606"/>
<protein>
    <recommendedName>
        <fullName evidence="15">S-adenosylmethionine mitochondrial carrier protein</fullName>
    </recommendedName>
</protein>
<dbReference type="GO" id="GO:0055085">
    <property type="term" value="P:transmembrane transport"/>
    <property type="evidence" value="ECO:0007669"/>
    <property type="project" value="InterPro"/>
</dbReference>
<evidence type="ECO:0000256" key="6">
    <source>
        <dbReference type="ARBA" id="ARBA00022792"/>
    </source>
</evidence>
<evidence type="ECO:0000256" key="2">
    <source>
        <dbReference type="ARBA" id="ARBA00006375"/>
    </source>
</evidence>